<accession>A0A9K3D6P3</accession>
<comment type="caution">
    <text evidence="2">The sequence shown here is derived from an EMBL/GenBank/DDBJ whole genome shotgun (WGS) entry which is preliminary data.</text>
</comment>
<dbReference type="EMBL" id="BDIP01005522">
    <property type="protein sequence ID" value="GIQ89866.1"/>
    <property type="molecule type" value="Genomic_DNA"/>
</dbReference>
<reference evidence="2 3" key="1">
    <citation type="journal article" date="2018" name="PLoS ONE">
        <title>The draft genome of Kipferlia bialata reveals reductive genome evolution in fornicate parasites.</title>
        <authorList>
            <person name="Tanifuji G."/>
            <person name="Takabayashi S."/>
            <person name="Kume K."/>
            <person name="Takagi M."/>
            <person name="Nakayama T."/>
            <person name="Kamikawa R."/>
            <person name="Inagaki Y."/>
            <person name="Hashimoto T."/>
        </authorList>
    </citation>
    <scope>NUCLEOTIDE SEQUENCE [LARGE SCALE GENOMIC DNA]</scope>
    <source>
        <strain evidence="2">NY0173</strain>
    </source>
</reference>
<organism evidence="2 3">
    <name type="scientific">Kipferlia bialata</name>
    <dbReference type="NCBI Taxonomy" id="797122"/>
    <lineage>
        <taxon>Eukaryota</taxon>
        <taxon>Metamonada</taxon>
        <taxon>Carpediemonas-like organisms</taxon>
        <taxon>Kipferlia</taxon>
    </lineage>
</organism>
<protein>
    <submittedName>
        <fullName evidence="2">Uncharacterized protein</fullName>
    </submittedName>
</protein>
<dbReference type="AlphaFoldDB" id="A0A9K3D6P3"/>
<evidence type="ECO:0000313" key="2">
    <source>
        <dbReference type="EMBL" id="GIQ89866.1"/>
    </source>
</evidence>
<keyword evidence="3" id="KW-1185">Reference proteome</keyword>
<proteinExistence type="predicted"/>
<sequence length="146" mass="16405">MILNIVYRVLTPSENSVLSDDSAWDEAYSPGPQSGVTVLDTISEVDQRRDSISSIVYDTGVTRLQDGSGELSTVCNQAHMLQAYIARLERQKSHLEGVRDTLASEREDQDRGIDSLARQLQESEKREQAAKTRIRELMRVVVLEDP</sequence>
<evidence type="ECO:0000313" key="3">
    <source>
        <dbReference type="Proteomes" id="UP000265618"/>
    </source>
</evidence>
<dbReference type="Proteomes" id="UP000265618">
    <property type="component" value="Unassembled WGS sequence"/>
</dbReference>
<evidence type="ECO:0000256" key="1">
    <source>
        <dbReference type="SAM" id="Coils"/>
    </source>
</evidence>
<keyword evidence="1" id="KW-0175">Coiled coil</keyword>
<feature type="coiled-coil region" evidence="1">
    <location>
        <begin position="85"/>
        <end position="140"/>
    </location>
</feature>
<gene>
    <name evidence="2" type="ORF">KIPB_012466</name>
</gene>
<name>A0A9K3D6P3_9EUKA</name>